<evidence type="ECO:0000313" key="3">
    <source>
        <dbReference type="Proteomes" id="UP000237194"/>
    </source>
</evidence>
<protein>
    <submittedName>
        <fullName evidence="2">Damage-inducible protein CinA</fullName>
    </submittedName>
</protein>
<reference evidence="2 3" key="2">
    <citation type="submission" date="2018-03" db="EMBL/GenBank/DDBJ databases">
        <title>Draft genome of Pseudomonas putida strain KT-27.</title>
        <authorList>
            <person name="Yoshizawa S."/>
            <person name="Khan N.H."/>
            <person name="Nishimura M."/>
            <person name="Chiura H.X."/>
            <person name="Ogura Y."/>
            <person name="Hayashi T."/>
            <person name="Kogure K."/>
        </authorList>
    </citation>
    <scope>NUCLEOTIDE SEQUENCE [LARGE SCALE GENOMIC DNA]</scope>
    <source>
        <strain evidence="2 3">KT-27</strain>
    </source>
</reference>
<dbReference type="Pfam" id="PF02464">
    <property type="entry name" value="CinA"/>
    <property type="match status" value="1"/>
</dbReference>
<evidence type="ECO:0000259" key="1">
    <source>
        <dbReference type="Pfam" id="PF02464"/>
    </source>
</evidence>
<feature type="domain" description="CinA C-terminal" evidence="1">
    <location>
        <begin position="6"/>
        <end position="156"/>
    </location>
</feature>
<proteinExistence type="predicted"/>
<evidence type="ECO:0000313" key="2">
    <source>
        <dbReference type="EMBL" id="POF89254.1"/>
    </source>
</evidence>
<reference evidence="2 3" key="1">
    <citation type="submission" date="2016-08" db="EMBL/GenBank/DDBJ databases">
        <authorList>
            <person name="Seilhamer J.J."/>
        </authorList>
    </citation>
    <scope>NUCLEOTIDE SEQUENCE [LARGE SCALE GENOMIC DNA]</scope>
    <source>
        <strain evidence="2 3">KT-27</strain>
    </source>
</reference>
<dbReference type="InterPro" id="IPR008136">
    <property type="entry name" value="CinA_C"/>
</dbReference>
<comment type="caution">
    <text evidence="2">The sequence shown here is derived from an EMBL/GenBank/DDBJ whole genome shotgun (WGS) entry which is preliminary data.</text>
</comment>
<dbReference type="SUPFAM" id="SSF142433">
    <property type="entry name" value="CinA-like"/>
    <property type="match status" value="1"/>
</dbReference>
<dbReference type="RefSeq" id="WP_103437321.1">
    <property type="nucleotide sequence ID" value="NZ_MIND01000018.1"/>
</dbReference>
<sequence length="167" mass="18014">MSQAQVQAVLDYLKQQHLLLTTAESCTAGRMVALLAESPGTGEVLESGYVVYSPEAKKRLLGVSDITIERYGLTSEAVAWEMAMGALRDSTATVAIATTGVAGPESADGIAPGTLCFAWAFAGEPLAVFTRTQRFFGTRTEVLQQGALYGLTRLSHYHQRWLRGERA</sequence>
<dbReference type="AlphaFoldDB" id="A0A2S3WE55"/>
<organism evidence="2 3">
    <name type="scientific">Pseudomonas putida</name>
    <name type="common">Arthrobacter siderocapsulatus</name>
    <dbReference type="NCBI Taxonomy" id="303"/>
    <lineage>
        <taxon>Bacteria</taxon>
        <taxon>Pseudomonadati</taxon>
        <taxon>Pseudomonadota</taxon>
        <taxon>Gammaproteobacteria</taxon>
        <taxon>Pseudomonadales</taxon>
        <taxon>Pseudomonadaceae</taxon>
        <taxon>Pseudomonas</taxon>
    </lineage>
</organism>
<name>A0A2S3WE55_PSEPU</name>
<dbReference type="EMBL" id="MIND01000018">
    <property type="protein sequence ID" value="POF89254.1"/>
    <property type="molecule type" value="Genomic_DNA"/>
</dbReference>
<dbReference type="NCBIfam" id="TIGR00199">
    <property type="entry name" value="PncC_domain"/>
    <property type="match status" value="1"/>
</dbReference>
<dbReference type="Proteomes" id="UP000237194">
    <property type="component" value="Unassembled WGS sequence"/>
</dbReference>
<dbReference type="Gene3D" id="3.90.950.20">
    <property type="entry name" value="CinA-like"/>
    <property type="match status" value="1"/>
</dbReference>
<dbReference type="InterPro" id="IPR036653">
    <property type="entry name" value="CinA-like_C"/>
</dbReference>
<accession>A0A2S3WE55</accession>
<gene>
    <name evidence="2" type="ORF">BGP80_15290</name>
</gene>